<dbReference type="GO" id="GO:0003743">
    <property type="term" value="F:translation initiation factor activity"/>
    <property type="evidence" value="ECO:0007669"/>
    <property type="project" value="UniProtKB-UniRule"/>
</dbReference>
<dbReference type="GO" id="GO:0080032">
    <property type="term" value="F:methyl jasmonate esterase activity"/>
    <property type="evidence" value="ECO:0007669"/>
    <property type="project" value="TreeGrafter"/>
</dbReference>
<evidence type="ECO:0000256" key="1">
    <source>
        <dbReference type="ARBA" id="ARBA00022801"/>
    </source>
</evidence>
<evidence type="ECO:0000313" key="5">
    <source>
        <dbReference type="EMBL" id="RXH89680.1"/>
    </source>
</evidence>
<dbReference type="GO" id="GO:0080031">
    <property type="term" value="F:methyl salicylate esterase activity"/>
    <property type="evidence" value="ECO:0007669"/>
    <property type="project" value="TreeGrafter"/>
</dbReference>
<feature type="region of interest" description="Disordered" evidence="3">
    <location>
        <begin position="72"/>
        <end position="108"/>
    </location>
</feature>
<dbReference type="GO" id="GO:0001732">
    <property type="term" value="P:formation of cytoplasmic translation initiation complex"/>
    <property type="evidence" value="ECO:0007669"/>
    <property type="project" value="UniProtKB-UniRule"/>
</dbReference>
<evidence type="ECO:0000256" key="2">
    <source>
        <dbReference type="HAMAP-Rule" id="MF_03012"/>
    </source>
</evidence>
<comment type="caution">
    <text evidence="5">The sequence shown here is derived from an EMBL/GenBank/DDBJ whole genome shotgun (WGS) entry which is preliminary data.</text>
</comment>
<dbReference type="Proteomes" id="UP000290289">
    <property type="component" value="Chromosome 9"/>
</dbReference>
<organism evidence="5 6">
    <name type="scientific">Malus domestica</name>
    <name type="common">Apple</name>
    <name type="synonym">Pyrus malus</name>
    <dbReference type="NCBI Taxonomy" id="3750"/>
    <lineage>
        <taxon>Eukaryota</taxon>
        <taxon>Viridiplantae</taxon>
        <taxon>Streptophyta</taxon>
        <taxon>Embryophyta</taxon>
        <taxon>Tracheophyta</taxon>
        <taxon>Spermatophyta</taxon>
        <taxon>Magnoliopsida</taxon>
        <taxon>eudicotyledons</taxon>
        <taxon>Gunneridae</taxon>
        <taxon>Pentapetalae</taxon>
        <taxon>rosids</taxon>
        <taxon>fabids</taxon>
        <taxon>Rosales</taxon>
        <taxon>Rosaceae</taxon>
        <taxon>Amygdaloideae</taxon>
        <taxon>Maleae</taxon>
        <taxon>Malus</taxon>
    </lineage>
</organism>
<dbReference type="Gene3D" id="3.40.50.1820">
    <property type="entry name" value="alpha/beta hydrolase"/>
    <property type="match status" value="1"/>
</dbReference>
<comment type="subcellular location">
    <subcellularLocation>
        <location evidence="2">Cytoplasm</location>
    </subcellularLocation>
</comment>
<dbReference type="SMART" id="SM00088">
    <property type="entry name" value="PINT"/>
    <property type="match status" value="1"/>
</dbReference>
<proteinExistence type="inferred from homology"/>
<dbReference type="PROSITE" id="PS50250">
    <property type="entry name" value="PCI"/>
    <property type="match status" value="1"/>
</dbReference>
<dbReference type="GO" id="GO:0080030">
    <property type="term" value="F:methyl indole-3-acetate esterase activity"/>
    <property type="evidence" value="ECO:0007669"/>
    <property type="project" value="TreeGrafter"/>
</dbReference>
<keyword evidence="2" id="KW-0396">Initiation factor</keyword>
<dbReference type="GO" id="GO:0071541">
    <property type="term" value="C:eukaryotic translation initiation factor 3 complex, eIF3m"/>
    <property type="evidence" value="ECO:0007669"/>
    <property type="project" value="UniProtKB-UniRule"/>
</dbReference>
<dbReference type="Pfam" id="PF12697">
    <property type="entry name" value="Abhydrolase_6"/>
    <property type="match status" value="1"/>
</dbReference>
<dbReference type="FunFam" id="3.40.50.1820:FF:000025">
    <property type="entry name" value="putative methylesterase 11, chloroplastic"/>
    <property type="match status" value="1"/>
</dbReference>
<comment type="similarity">
    <text evidence="2">Belongs to the eIF-3 subunit M family.</text>
</comment>
<sequence>MGNLCAILAPKPAKRKPIKRLPNPSAQPNSSNRWTRVRSSRKEKLDDALIQEQALAAAILFQQHQQNGSLPFDRSASLRYPNSTSKKGSNALPRSSSSRARSLTDPLLQPHQLVNQDVKLDDLETNHFVLVHGGGFGAWCWYKTIALLEEGGFKVTAVDLTGSGIHSSDTNSVTSLSQYVKPLSDFLEKLPEGKKVILAGHDFGGACVSYAMELFPDKVAKAIFIAAAMLKNGQSTLEMFSQQASSDDLMRQAQVFLYANGNDRPPTAIDLDKSLLKDLLFNQSPAKDVTLASVSMRPIPFAPVLEKLSLSDLKYGSVRRFYIETSEDNAIPTTVQESMIKESPPEQVLRLKGADHSPFFSKPQALHKLLVEISKISTAPKFRPQEQEEAKTTLACDQSLNFQVQMLPSFEITCLVWDLLLEIGKENMGRGVSCGGGKSSLGYLFGGGETATANKTPKTTNSTPPPPQNASPAPAPSPAPASSPSGKQLPAGIHSKPTNNYLRVDGQNCGNFITDRPSTKVHAAPGGGSSLGYLFGAPTMTTVVQTSEEDPALAVVRFTSELAWADAGHEVAEPQVTRLCAEAQECVEMGRSFDLVSLMLTSAEVILSKVSEKDLECIFTVICNVVTKSESPDEALEMAKLISSKITQKPSDKPALRVKILFNLYNLLENPYSRFLVYLSALNLAINGKVAEHVIPSFKKVESFLKEWNIGISDQRQLFLAIANVLKEHKNLAKESFKFLTKYLATFSGEDAHTLSEAKEEAVRTIVEFVKAPDMFQCDLLNMPAVEQLEKDTKHALAYQLLKIFLTQRLDAYLEFQAANSDLLKSYGLGHEDCITKMRLISLMDLGSDESGQIPYGVIRDTLKINDDEVELWVVKAITAKLMDCKMDQMNQVVIVSRCTLRVFGEEQWLTLRTKLATWRGNIANVISTIRANRIADDGSQAVQGLVIR</sequence>
<comment type="function">
    <text evidence="2">Component of the eukaryotic translation initiation factor 3 (eIF-3) complex, which is involved in protein synthesis of a specialized repertoire of mRNAs and, together with other initiation factors, stimulates binding of mRNA and methionyl-tRNAi to the 40S ribosome. The eIF-3 complex specifically targets and initiates translation of a subset of mRNAs involved in cell proliferation.</text>
</comment>
<keyword evidence="1" id="KW-0378">Hydrolase</keyword>
<protein>
    <recommendedName>
        <fullName evidence="2">Eukaryotic translation initiation factor 3 subunit M</fullName>
        <shortName evidence="2">eIF3m</shortName>
    </recommendedName>
</protein>
<dbReference type="GO" id="GO:0009694">
    <property type="term" value="P:jasmonic acid metabolic process"/>
    <property type="evidence" value="ECO:0007669"/>
    <property type="project" value="TreeGrafter"/>
</dbReference>
<feature type="region of interest" description="Disordered" evidence="3">
    <location>
        <begin position="449"/>
        <end position="497"/>
    </location>
</feature>
<dbReference type="GO" id="GO:0033290">
    <property type="term" value="C:eukaryotic 48S preinitiation complex"/>
    <property type="evidence" value="ECO:0007669"/>
    <property type="project" value="UniProtKB-UniRule"/>
</dbReference>
<dbReference type="STRING" id="3750.A0A498J2I0"/>
<dbReference type="PANTHER" id="PTHR10992:SF872">
    <property type="entry name" value="METHYLESTERASE 11, CHLOROPLASTIC-RELATED"/>
    <property type="match status" value="1"/>
</dbReference>
<evidence type="ECO:0000259" key="4">
    <source>
        <dbReference type="PROSITE" id="PS50250"/>
    </source>
</evidence>
<keyword evidence="6" id="KW-1185">Reference proteome</keyword>
<dbReference type="AlphaFoldDB" id="A0A498J2I0"/>
<feature type="compositionally biased region" description="Low complexity" evidence="3">
    <location>
        <begin position="450"/>
        <end position="462"/>
    </location>
</feature>
<dbReference type="InterPro" id="IPR029058">
    <property type="entry name" value="AB_hydrolase_fold"/>
</dbReference>
<keyword evidence="2" id="KW-0648">Protein biosynthesis</keyword>
<feature type="compositionally biased region" description="Polar residues" evidence="3">
    <location>
        <begin position="24"/>
        <end position="34"/>
    </location>
</feature>
<evidence type="ECO:0000313" key="6">
    <source>
        <dbReference type="Proteomes" id="UP000290289"/>
    </source>
</evidence>
<reference evidence="5" key="1">
    <citation type="submission" date="2018-10" db="EMBL/GenBank/DDBJ databases">
        <title>A high-quality apple genome assembly.</title>
        <authorList>
            <person name="Hu J."/>
        </authorList>
    </citation>
    <scope>NUCLEOTIDE SEQUENCE [LARGE SCALE GENOMIC DNA]</scope>
    <source>
        <tissue evidence="5">Young leaf</tissue>
    </source>
</reference>
<feature type="compositionally biased region" description="Pro residues" evidence="3">
    <location>
        <begin position="463"/>
        <end position="481"/>
    </location>
</feature>
<feature type="domain" description="PCI" evidence="4">
    <location>
        <begin position="735"/>
        <end position="901"/>
    </location>
</feature>
<comment type="subunit">
    <text evidence="2">Component of the eukaryotic translation initiation factor 3 (eIF-3) complex.</text>
</comment>
<name>A0A498J2I0_MALDO</name>
<feature type="region of interest" description="Disordered" evidence="3">
    <location>
        <begin position="1"/>
        <end position="40"/>
    </location>
</feature>
<keyword evidence="2" id="KW-0963">Cytoplasm</keyword>
<dbReference type="SUPFAM" id="SSF53474">
    <property type="entry name" value="alpha/beta-Hydrolases"/>
    <property type="match status" value="1"/>
</dbReference>
<dbReference type="PANTHER" id="PTHR10992">
    <property type="entry name" value="METHYLESTERASE FAMILY MEMBER"/>
    <property type="match status" value="1"/>
</dbReference>
<dbReference type="InterPro" id="IPR000717">
    <property type="entry name" value="PCI_dom"/>
</dbReference>
<evidence type="ECO:0000256" key="3">
    <source>
        <dbReference type="SAM" id="MobiDB-lite"/>
    </source>
</evidence>
<dbReference type="InterPro" id="IPR027528">
    <property type="entry name" value="eIF3m"/>
</dbReference>
<dbReference type="InterPro" id="IPR040750">
    <property type="entry name" value="eIF3m_C_helix"/>
</dbReference>
<accession>A0A498J2I0</accession>
<gene>
    <name evidence="5" type="ORF">DVH24_032037</name>
</gene>
<dbReference type="HAMAP" id="MF_03012">
    <property type="entry name" value="eIF3m"/>
    <property type="match status" value="1"/>
</dbReference>
<dbReference type="GO" id="GO:0016282">
    <property type="term" value="C:eukaryotic 43S preinitiation complex"/>
    <property type="evidence" value="ECO:0007669"/>
    <property type="project" value="UniProtKB-UniRule"/>
</dbReference>
<dbReference type="GO" id="GO:0009696">
    <property type="term" value="P:salicylic acid metabolic process"/>
    <property type="evidence" value="ECO:0007669"/>
    <property type="project" value="TreeGrafter"/>
</dbReference>
<dbReference type="Pfam" id="PF01399">
    <property type="entry name" value="PCI"/>
    <property type="match status" value="1"/>
</dbReference>
<dbReference type="EMBL" id="RDQH01000335">
    <property type="protein sequence ID" value="RXH89680.1"/>
    <property type="molecule type" value="Genomic_DNA"/>
</dbReference>
<dbReference type="Pfam" id="PF18005">
    <property type="entry name" value="eIF3m_C_helix"/>
    <property type="match status" value="1"/>
</dbReference>
<dbReference type="InterPro" id="IPR045889">
    <property type="entry name" value="MES/HNL"/>
</dbReference>
<dbReference type="InterPro" id="IPR000073">
    <property type="entry name" value="AB_hydrolase_1"/>
</dbReference>